<evidence type="ECO:0000256" key="6">
    <source>
        <dbReference type="ARBA" id="ARBA00023251"/>
    </source>
</evidence>
<gene>
    <name evidence="8" type="ORF">FHX81_1292</name>
</gene>
<dbReference type="SUPFAM" id="SSF52540">
    <property type="entry name" value="P-loop containing nucleoside triphosphate hydrolases"/>
    <property type="match status" value="1"/>
</dbReference>
<dbReference type="InterPro" id="IPR027417">
    <property type="entry name" value="P-loop_NTPase"/>
</dbReference>
<evidence type="ECO:0000256" key="4">
    <source>
        <dbReference type="ARBA" id="ARBA00022741"/>
    </source>
</evidence>
<dbReference type="RefSeq" id="WP_141975982.1">
    <property type="nucleotide sequence ID" value="NZ_VFPP01000001.1"/>
</dbReference>
<keyword evidence="9" id="KW-1185">Reference proteome</keyword>
<keyword evidence="5 8" id="KW-0067">ATP-binding</keyword>
<proteinExistence type="inferred from homology"/>
<protein>
    <submittedName>
        <fullName evidence="8">ABC-2 type transport system ATP-binding protein</fullName>
    </submittedName>
</protein>
<evidence type="ECO:0000256" key="1">
    <source>
        <dbReference type="ARBA" id="ARBA00004202"/>
    </source>
</evidence>
<dbReference type="PROSITE" id="PS00211">
    <property type="entry name" value="ABC_TRANSPORTER_1"/>
    <property type="match status" value="1"/>
</dbReference>
<organism evidence="8 9">
    <name type="scientific">Saccharothrix saharensis</name>
    <dbReference type="NCBI Taxonomy" id="571190"/>
    <lineage>
        <taxon>Bacteria</taxon>
        <taxon>Bacillati</taxon>
        <taxon>Actinomycetota</taxon>
        <taxon>Actinomycetes</taxon>
        <taxon>Pseudonocardiales</taxon>
        <taxon>Pseudonocardiaceae</taxon>
        <taxon>Saccharothrix</taxon>
    </lineage>
</organism>
<dbReference type="PANTHER" id="PTHR42711">
    <property type="entry name" value="ABC TRANSPORTER ATP-BINDING PROTEIN"/>
    <property type="match status" value="1"/>
</dbReference>
<dbReference type="PROSITE" id="PS50893">
    <property type="entry name" value="ABC_TRANSPORTER_2"/>
    <property type="match status" value="1"/>
</dbReference>
<feature type="domain" description="ABC transporter" evidence="7">
    <location>
        <begin position="5"/>
        <end position="234"/>
    </location>
</feature>
<accession>A0A543J847</accession>
<dbReference type="InterPro" id="IPR003439">
    <property type="entry name" value="ABC_transporter-like_ATP-bd"/>
</dbReference>
<dbReference type="Proteomes" id="UP000316628">
    <property type="component" value="Unassembled WGS sequence"/>
</dbReference>
<keyword evidence="3" id="KW-0813">Transport</keyword>
<comment type="caution">
    <text evidence="8">The sequence shown here is derived from an EMBL/GenBank/DDBJ whole genome shotgun (WGS) entry which is preliminary data.</text>
</comment>
<dbReference type="GO" id="GO:0005886">
    <property type="term" value="C:plasma membrane"/>
    <property type="evidence" value="ECO:0007669"/>
    <property type="project" value="UniProtKB-SubCell"/>
</dbReference>
<dbReference type="AlphaFoldDB" id="A0A543J847"/>
<evidence type="ECO:0000256" key="2">
    <source>
        <dbReference type="ARBA" id="ARBA00005417"/>
    </source>
</evidence>
<dbReference type="Gene3D" id="3.40.50.300">
    <property type="entry name" value="P-loop containing nucleotide triphosphate hydrolases"/>
    <property type="match status" value="1"/>
</dbReference>
<dbReference type="PANTHER" id="PTHR42711:SF5">
    <property type="entry name" value="ABC TRANSPORTER ATP-BINDING PROTEIN NATA"/>
    <property type="match status" value="1"/>
</dbReference>
<name>A0A543J847_9PSEU</name>
<dbReference type="InterPro" id="IPR003593">
    <property type="entry name" value="AAA+_ATPase"/>
</dbReference>
<dbReference type="Pfam" id="PF00005">
    <property type="entry name" value="ABC_tran"/>
    <property type="match status" value="1"/>
</dbReference>
<dbReference type="GO" id="GO:0016887">
    <property type="term" value="F:ATP hydrolysis activity"/>
    <property type="evidence" value="ECO:0007669"/>
    <property type="project" value="InterPro"/>
</dbReference>
<dbReference type="InterPro" id="IPR017871">
    <property type="entry name" value="ABC_transporter-like_CS"/>
</dbReference>
<comment type="similarity">
    <text evidence="2">Belongs to the ABC transporter superfamily.</text>
</comment>
<dbReference type="SMART" id="SM00382">
    <property type="entry name" value="AAA"/>
    <property type="match status" value="1"/>
</dbReference>
<dbReference type="OrthoDB" id="9804819at2"/>
<comment type="subcellular location">
    <subcellularLocation>
        <location evidence="1">Cell membrane</location>
        <topology evidence="1">Peripheral membrane protein</topology>
    </subcellularLocation>
</comment>
<sequence>MVPVLVAHGLVKSYRRRRIVDRVDLAVEPGERVAILGPNGAGKTTTLLMCLGVVRPDAGTVSIAGHTLPHKRAAARANVGFAAGYLPMPDRIRVREYLTFHGRLHGLDDMAERSTAALRRFGVEHLASAMATELSSGQKTLVGIVKATLHAPPLLVLDEPTASLDPDVANRVRTGLAEICGPGGSALLLTSHNTTEVERLADRVVFLSGGRVVANDAPARVAAQFGSDNLEDVFLRLAGSPVGTDR</sequence>
<dbReference type="CDD" id="cd03230">
    <property type="entry name" value="ABC_DR_subfamily_A"/>
    <property type="match status" value="1"/>
</dbReference>
<reference evidence="8 9" key="1">
    <citation type="submission" date="2019-06" db="EMBL/GenBank/DDBJ databases">
        <title>Sequencing the genomes of 1000 actinobacteria strains.</title>
        <authorList>
            <person name="Klenk H.-P."/>
        </authorList>
    </citation>
    <scope>NUCLEOTIDE SEQUENCE [LARGE SCALE GENOMIC DNA]</scope>
    <source>
        <strain evidence="8 9">DSM 45456</strain>
    </source>
</reference>
<evidence type="ECO:0000256" key="5">
    <source>
        <dbReference type="ARBA" id="ARBA00022840"/>
    </source>
</evidence>
<evidence type="ECO:0000259" key="7">
    <source>
        <dbReference type="PROSITE" id="PS50893"/>
    </source>
</evidence>
<dbReference type="EMBL" id="VFPP01000001">
    <property type="protein sequence ID" value="TQM79000.1"/>
    <property type="molecule type" value="Genomic_DNA"/>
</dbReference>
<keyword evidence="6" id="KW-0046">Antibiotic resistance</keyword>
<keyword evidence="4" id="KW-0547">Nucleotide-binding</keyword>
<dbReference type="GO" id="GO:0046677">
    <property type="term" value="P:response to antibiotic"/>
    <property type="evidence" value="ECO:0007669"/>
    <property type="project" value="UniProtKB-KW"/>
</dbReference>
<dbReference type="InterPro" id="IPR050763">
    <property type="entry name" value="ABC_transporter_ATP-binding"/>
</dbReference>
<evidence type="ECO:0000256" key="3">
    <source>
        <dbReference type="ARBA" id="ARBA00022448"/>
    </source>
</evidence>
<evidence type="ECO:0000313" key="9">
    <source>
        <dbReference type="Proteomes" id="UP000316628"/>
    </source>
</evidence>
<evidence type="ECO:0000313" key="8">
    <source>
        <dbReference type="EMBL" id="TQM79000.1"/>
    </source>
</evidence>
<dbReference type="GO" id="GO:0005524">
    <property type="term" value="F:ATP binding"/>
    <property type="evidence" value="ECO:0007669"/>
    <property type="project" value="UniProtKB-KW"/>
</dbReference>